<proteinExistence type="predicted"/>
<organism evidence="5 6">
    <name type="scientific">Microthyrium microscopicum</name>
    <dbReference type="NCBI Taxonomy" id="703497"/>
    <lineage>
        <taxon>Eukaryota</taxon>
        <taxon>Fungi</taxon>
        <taxon>Dikarya</taxon>
        <taxon>Ascomycota</taxon>
        <taxon>Pezizomycotina</taxon>
        <taxon>Dothideomycetes</taxon>
        <taxon>Dothideomycetes incertae sedis</taxon>
        <taxon>Microthyriales</taxon>
        <taxon>Microthyriaceae</taxon>
        <taxon>Microthyrium</taxon>
    </lineage>
</organism>
<evidence type="ECO:0000256" key="3">
    <source>
        <dbReference type="SAM" id="MobiDB-lite"/>
    </source>
</evidence>
<dbReference type="CDD" id="cd00067">
    <property type="entry name" value="GAL4"/>
    <property type="match status" value="1"/>
</dbReference>
<feature type="region of interest" description="Disordered" evidence="3">
    <location>
        <begin position="66"/>
        <end position="113"/>
    </location>
</feature>
<dbReference type="InterPro" id="IPR036864">
    <property type="entry name" value="Zn2-C6_fun-type_DNA-bd_sf"/>
</dbReference>
<evidence type="ECO:0000313" key="5">
    <source>
        <dbReference type="EMBL" id="KAF2663495.1"/>
    </source>
</evidence>
<keyword evidence="2" id="KW-0539">Nucleus</keyword>
<feature type="domain" description="Zn(2)-C6 fungal-type" evidence="4">
    <location>
        <begin position="5"/>
        <end position="36"/>
    </location>
</feature>
<accession>A0A6A6TTW1</accession>
<gene>
    <name evidence="5" type="ORF">BT63DRAFT_379867</name>
</gene>
<dbReference type="InterPro" id="IPR001138">
    <property type="entry name" value="Zn2Cys6_DnaBD"/>
</dbReference>
<dbReference type="GO" id="GO:0000981">
    <property type="term" value="F:DNA-binding transcription factor activity, RNA polymerase II-specific"/>
    <property type="evidence" value="ECO:0007669"/>
    <property type="project" value="InterPro"/>
</dbReference>
<dbReference type="OrthoDB" id="410267at2759"/>
<sequence length="668" mass="75263">MVRLSCSSCHQRKVKCDLNLPCGPCTKRGEQSSCSRKLPDEVQKLLSRNAELEAQLQAQSIRFLSPTAARNPGQSTEPTEQYSPSPTEASLISSLQSSRNTHSRRTGSIQPQAHGDDAATILEFLAWGRQKDQEFHHSPENESGPRRHIPIVSNTSSLQLPLLTKSIKDPQLDMLQTLLPSKKHVYQLVDFHSVCLVWYHGSYNTVVFQNELDDFYTKYQGNVKHFDVNLQWVALLFSLLTGAITCATDNSANHWGFQLEERLKLSNQWYNATITCLNLSDYMEQHTIYSVQALSSLTISAHTIGKSNTQSVLLSAANRIAESLGLNRLGEEQASSVAARRIKRETGRRIWCQLCTQSWFSIPFSESFTLNPKHFDTAKPLNCNDSSTQELPLQIPTMTSYCNYLYDIAALMPQLQEAMASSNTLYTKYEQVLLYDEKMRALVKASLPTFLSNHSPLPESWPIFVPWARRMLALCAAHKIIMIHRKFLGPSFTNSTFSFTRRTCIAASKTIINEAQAASDTHGPVLWIEQAFVVAAAIILCLDAFHRQTVEPEYNDHKALAIEASDHLSGFPMSMIASRGIKLLSFLMKELDRKAAAGDSYTRKRARESEANQEDSRNTRPFEPQLMSPSANPEPHGFETDDVSWRYFEDFLPPQTGFGGEELFLDFS</sequence>
<feature type="compositionally biased region" description="Basic and acidic residues" evidence="3">
    <location>
        <begin position="607"/>
        <end position="620"/>
    </location>
</feature>
<dbReference type="Pfam" id="PF00172">
    <property type="entry name" value="Zn_clus"/>
    <property type="match status" value="1"/>
</dbReference>
<protein>
    <recommendedName>
        <fullName evidence="4">Zn(2)-C6 fungal-type domain-containing protein</fullName>
    </recommendedName>
</protein>
<dbReference type="SMART" id="SM00066">
    <property type="entry name" value="GAL4"/>
    <property type="match status" value="1"/>
</dbReference>
<evidence type="ECO:0000313" key="6">
    <source>
        <dbReference type="Proteomes" id="UP000799302"/>
    </source>
</evidence>
<evidence type="ECO:0000256" key="2">
    <source>
        <dbReference type="ARBA" id="ARBA00023242"/>
    </source>
</evidence>
<dbReference type="Gene3D" id="4.10.240.10">
    <property type="entry name" value="Zn(2)-C6 fungal-type DNA-binding domain"/>
    <property type="match status" value="1"/>
</dbReference>
<dbReference type="Proteomes" id="UP000799302">
    <property type="component" value="Unassembled WGS sequence"/>
</dbReference>
<evidence type="ECO:0000256" key="1">
    <source>
        <dbReference type="ARBA" id="ARBA00004123"/>
    </source>
</evidence>
<feature type="region of interest" description="Disordered" evidence="3">
    <location>
        <begin position="598"/>
        <end position="639"/>
    </location>
</feature>
<dbReference type="AlphaFoldDB" id="A0A6A6TTW1"/>
<keyword evidence="6" id="KW-1185">Reference proteome</keyword>
<name>A0A6A6TTW1_9PEZI</name>
<dbReference type="PROSITE" id="PS00463">
    <property type="entry name" value="ZN2_CY6_FUNGAL_1"/>
    <property type="match status" value="1"/>
</dbReference>
<reference evidence="5" key="1">
    <citation type="journal article" date="2020" name="Stud. Mycol.">
        <title>101 Dothideomycetes genomes: a test case for predicting lifestyles and emergence of pathogens.</title>
        <authorList>
            <person name="Haridas S."/>
            <person name="Albert R."/>
            <person name="Binder M."/>
            <person name="Bloem J."/>
            <person name="Labutti K."/>
            <person name="Salamov A."/>
            <person name="Andreopoulos B."/>
            <person name="Baker S."/>
            <person name="Barry K."/>
            <person name="Bills G."/>
            <person name="Bluhm B."/>
            <person name="Cannon C."/>
            <person name="Castanera R."/>
            <person name="Culley D."/>
            <person name="Daum C."/>
            <person name="Ezra D."/>
            <person name="Gonzalez J."/>
            <person name="Henrissat B."/>
            <person name="Kuo A."/>
            <person name="Liang C."/>
            <person name="Lipzen A."/>
            <person name="Lutzoni F."/>
            <person name="Magnuson J."/>
            <person name="Mondo S."/>
            <person name="Nolan M."/>
            <person name="Ohm R."/>
            <person name="Pangilinan J."/>
            <person name="Park H.-J."/>
            <person name="Ramirez L."/>
            <person name="Alfaro M."/>
            <person name="Sun H."/>
            <person name="Tritt A."/>
            <person name="Yoshinaga Y."/>
            <person name="Zwiers L.-H."/>
            <person name="Turgeon B."/>
            <person name="Goodwin S."/>
            <person name="Spatafora J."/>
            <person name="Crous P."/>
            <person name="Grigoriev I."/>
        </authorList>
    </citation>
    <scope>NUCLEOTIDE SEQUENCE</scope>
    <source>
        <strain evidence="5">CBS 115976</strain>
    </source>
</reference>
<dbReference type="GO" id="GO:0008270">
    <property type="term" value="F:zinc ion binding"/>
    <property type="evidence" value="ECO:0007669"/>
    <property type="project" value="InterPro"/>
</dbReference>
<feature type="compositionally biased region" description="Polar residues" evidence="3">
    <location>
        <begin position="72"/>
        <end position="111"/>
    </location>
</feature>
<dbReference type="InterPro" id="IPR050613">
    <property type="entry name" value="Sec_Metabolite_Reg"/>
</dbReference>
<dbReference type="SUPFAM" id="SSF57701">
    <property type="entry name" value="Zn2/Cys6 DNA-binding domain"/>
    <property type="match status" value="1"/>
</dbReference>
<dbReference type="PANTHER" id="PTHR31001">
    <property type="entry name" value="UNCHARACTERIZED TRANSCRIPTIONAL REGULATORY PROTEIN"/>
    <property type="match status" value="1"/>
</dbReference>
<dbReference type="PANTHER" id="PTHR31001:SF76">
    <property type="entry name" value="ZN(2)-C6 FUNGAL-TYPE DOMAIN-CONTAINING PROTEIN"/>
    <property type="match status" value="1"/>
</dbReference>
<dbReference type="EMBL" id="MU004245">
    <property type="protein sequence ID" value="KAF2663495.1"/>
    <property type="molecule type" value="Genomic_DNA"/>
</dbReference>
<dbReference type="CDD" id="cd12148">
    <property type="entry name" value="fungal_TF_MHR"/>
    <property type="match status" value="1"/>
</dbReference>
<comment type="subcellular location">
    <subcellularLocation>
        <location evidence="1">Nucleus</location>
    </subcellularLocation>
</comment>
<dbReference type="PROSITE" id="PS50048">
    <property type="entry name" value="ZN2_CY6_FUNGAL_2"/>
    <property type="match status" value="1"/>
</dbReference>
<evidence type="ECO:0000259" key="4">
    <source>
        <dbReference type="PROSITE" id="PS50048"/>
    </source>
</evidence>
<dbReference type="GO" id="GO:0005634">
    <property type="term" value="C:nucleus"/>
    <property type="evidence" value="ECO:0007669"/>
    <property type="project" value="UniProtKB-SubCell"/>
</dbReference>